<gene>
    <name evidence="2" type="ORF">AVEN_148253_1</name>
    <name evidence="1" type="ORF">AVEN_189721_1</name>
</gene>
<evidence type="ECO:0000313" key="1">
    <source>
        <dbReference type="EMBL" id="GBL56280.1"/>
    </source>
</evidence>
<name>A0A4Y1ZL77_ARAVE</name>
<evidence type="ECO:0000313" key="2">
    <source>
        <dbReference type="EMBL" id="GBN81518.1"/>
    </source>
</evidence>
<proteinExistence type="predicted"/>
<keyword evidence="3" id="KW-1185">Reference proteome</keyword>
<sequence length="87" mass="9637">FVVGNSFTETLNGWQADGPDFGDKIGDNSETKMKVAENSRIMALSLIGTEIWRSFWRIPCDRTPPHVPVPDAITATESVGWTWGGRN</sequence>
<feature type="non-terminal residue" evidence="1">
    <location>
        <position position="1"/>
    </location>
</feature>
<dbReference type="EMBL" id="BGPR01150910">
    <property type="protein sequence ID" value="GBL56280.1"/>
    <property type="molecule type" value="Genomic_DNA"/>
</dbReference>
<comment type="caution">
    <text evidence="1">The sequence shown here is derived from an EMBL/GenBank/DDBJ whole genome shotgun (WGS) entry which is preliminary data.</text>
</comment>
<organism evidence="1 3">
    <name type="scientific">Araneus ventricosus</name>
    <name type="common">Orbweaver spider</name>
    <name type="synonym">Epeira ventricosa</name>
    <dbReference type="NCBI Taxonomy" id="182803"/>
    <lineage>
        <taxon>Eukaryota</taxon>
        <taxon>Metazoa</taxon>
        <taxon>Ecdysozoa</taxon>
        <taxon>Arthropoda</taxon>
        <taxon>Chelicerata</taxon>
        <taxon>Arachnida</taxon>
        <taxon>Araneae</taxon>
        <taxon>Araneomorphae</taxon>
        <taxon>Entelegynae</taxon>
        <taxon>Araneoidea</taxon>
        <taxon>Araneidae</taxon>
        <taxon>Araneus</taxon>
    </lineage>
</organism>
<dbReference type="Proteomes" id="UP000499080">
    <property type="component" value="Unassembled WGS sequence"/>
</dbReference>
<reference evidence="1 3" key="1">
    <citation type="journal article" date="2019" name="Sci. Rep.">
        <title>Orb-weaving spider Araneus ventricosus genome elucidates the spidroin gene catalogue.</title>
        <authorList>
            <person name="Kono N."/>
            <person name="Nakamura H."/>
            <person name="Ohtoshi R."/>
            <person name="Moran D.A.P."/>
            <person name="Shinohara A."/>
            <person name="Yoshida Y."/>
            <person name="Fujiwara M."/>
            <person name="Mori M."/>
            <person name="Tomita M."/>
            <person name="Arakawa K."/>
        </authorList>
    </citation>
    <scope>NUCLEOTIDE SEQUENCE [LARGE SCALE GENOMIC DNA]</scope>
</reference>
<protein>
    <submittedName>
        <fullName evidence="1">Uncharacterized protein</fullName>
    </submittedName>
</protein>
<accession>A0A4Y1ZL77</accession>
<dbReference type="EMBL" id="BGPR01148938">
    <property type="protein sequence ID" value="GBN81518.1"/>
    <property type="molecule type" value="Genomic_DNA"/>
</dbReference>
<dbReference type="AlphaFoldDB" id="A0A4Y1ZL77"/>
<evidence type="ECO:0000313" key="3">
    <source>
        <dbReference type="Proteomes" id="UP000499080"/>
    </source>
</evidence>